<dbReference type="Pfam" id="PF12412">
    <property type="entry name" value="DUF3667"/>
    <property type="match status" value="1"/>
</dbReference>
<name>A0A318UZ75_9SPHI</name>
<sequence>MSAGKYRQEHNCLNCGQHVEKHYCSNCGQPNLELKENFWQFISHSIAHYFHFDNKFFQTLKPLLIEPGQVTLDYLAGKRARYINPVSMYIFVSIVYFIVVPIKLTHNKEEKHKNTGQSKARLEITKLTDVLQEEDLNIDPNSVLGKTTALMSKKITIKEFKALGYNDQLKEIKTLEHRKDSLKTDEFDDLLDAFRGYNIIKQDSTYESYLARQQKLKDNEKDDWFERILKKREIAVNQKSSSGDWSVKEELEHYRPKQYFLLMPLLALMIMWNFRKNHIFYLDHLIFTIHGTTAFFILQIFTTPLIRMFGKGSLMGNLIQMAVVVGIAWYMFKALTVFYQRPRKVTIRKMITLIILYFIAFAFSEWIIERSIYYFLA</sequence>
<protein>
    <submittedName>
        <fullName evidence="2">Uncharacterized protein DUF3667</fullName>
    </submittedName>
</protein>
<dbReference type="AlphaFoldDB" id="A0A318UZ75"/>
<keyword evidence="3" id="KW-1185">Reference proteome</keyword>
<accession>A0A318UZ75</accession>
<feature type="transmembrane region" description="Helical" evidence="1">
    <location>
        <begin position="350"/>
        <end position="368"/>
    </location>
</feature>
<feature type="transmembrane region" description="Helical" evidence="1">
    <location>
        <begin position="86"/>
        <end position="104"/>
    </location>
</feature>
<keyword evidence="1" id="KW-0812">Transmembrane</keyword>
<feature type="transmembrane region" description="Helical" evidence="1">
    <location>
        <begin position="318"/>
        <end position="338"/>
    </location>
</feature>
<proteinExistence type="predicted"/>
<evidence type="ECO:0000256" key="1">
    <source>
        <dbReference type="SAM" id="Phobius"/>
    </source>
</evidence>
<dbReference type="EMBL" id="QKLU01000001">
    <property type="protein sequence ID" value="PYF76899.1"/>
    <property type="molecule type" value="Genomic_DNA"/>
</dbReference>
<feature type="transmembrane region" description="Helical" evidence="1">
    <location>
        <begin position="286"/>
        <end position="306"/>
    </location>
</feature>
<dbReference type="OrthoDB" id="675873at2"/>
<comment type="caution">
    <text evidence="2">The sequence shown here is derived from an EMBL/GenBank/DDBJ whole genome shotgun (WGS) entry which is preliminary data.</text>
</comment>
<keyword evidence="1" id="KW-0472">Membrane</keyword>
<gene>
    <name evidence="2" type="ORF">B0O44_101374</name>
</gene>
<dbReference type="InterPro" id="IPR022134">
    <property type="entry name" value="DUF3667"/>
</dbReference>
<dbReference type="RefSeq" id="WP_110826996.1">
    <property type="nucleotide sequence ID" value="NZ_QKLU01000001.1"/>
</dbReference>
<evidence type="ECO:0000313" key="2">
    <source>
        <dbReference type="EMBL" id="PYF76899.1"/>
    </source>
</evidence>
<reference evidence="2 3" key="1">
    <citation type="submission" date="2018-06" db="EMBL/GenBank/DDBJ databases">
        <title>Genomic Encyclopedia of Archaeal and Bacterial Type Strains, Phase II (KMG-II): from individual species to whole genera.</title>
        <authorList>
            <person name="Goeker M."/>
        </authorList>
    </citation>
    <scope>NUCLEOTIDE SEQUENCE [LARGE SCALE GENOMIC DNA]</scope>
    <source>
        <strain evidence="2 3">DSM 27372</strain>
    </source>
</reference>
<evidence type="ECO:0000313" key="3">
    <source>
        <dbReference type="Proteomes" id="UP000248198"/>
    </source>
</evidence>
<keyword evidence="1" id="KW-1133">Transmembrane helix</keyword>
<organism evidence="2 3">
    <name type="scientific">Pedobacter nutrimenti</name>
    <dbReference type="NCBI Taxonomy" id="1241337"/>
    <lineage>
        <taxon>Bacteria</taxon>
        <taxon>Pseudomonadati</taxon>
        <taxon>Bacteroidota</taxon>
        <taxon>Sphingobacteriia</taxon>
        <taxon>Sphingobacteriales</taxon>
        <taxon>Sphingobacteriaceae</taxon>
        <taxon>Pedobacter</taxon>
    </lineage>
</organism>
<dbReference type="Proteomes" id="UP000248198">
    <property type="component" value="Unassembled WGS sequence"/>
</dbReference>